<accession>A0A8J4U115</accession>
<feature type="active site" description="For sulfotransferase activity" evidence="2">
    <location>
        <position position="139"/>
    </location>
</feature>
<feature type="compositionally biased region" description="Polar residues" evidence="4">
    <location>
        <begin position="112"/>
        <end position="121"/>
    </location>
</feature>
<dbReference type="OrthoDB" id="411451at2759"/>
<evidence type="ECO:0000313" key="6">
    <source>
        <dbReference type="EMBL" id="KAF5908036.1"/>
    </source>
</evidence>
<dbReference type="EMBL" id="QNUK01000016">
    <property type="protein sequence ID" value="KAF5908036.1"/>
    <property type="molecule type" value="Genomic_DNA"/>
</dbReference>
<evidence type="ECO:0000256" key="2">
    <source>
        <dbReference type="PIRSR" id="PIRSR637359-1"/>
    </source>
</evidence>
<sequence length="176" mass="19129">MACRVVSGRAAPSSSSRFSSSRFMFIFTLSLSFTYVCYSVLFCSAPVMPSSRFEERRCARGESAGAKSACAEPNSSRSELRATASPQRAALNRSELAGARGSRARGEKSKPGNASSLSASAQRFGNKKLPNALIVGVKKGGTRAVLEFIRIHPDVRALGTEPHFFDRNYDKGMDWY</sequence>
<comment type="caution">
    <text evidence="6">The sequence shown here is derived from an EMBL/GenBank/DDBJ whole genome shotgun (WGS) entry which is preliminary data.</text>
</comment>
<reference evidence="6" key="1">
    <citation type="submission" date="2020-07" db="EMBL/GenBank/DDBJ databases">
        <title>Clarias magur genome sequencing, assembly and annotation.</title>
        <authorList>
            <person name="Kushwaha B."/>
            <person name="Kumar R."/>
            <person name="Das P."/>
            <person name="Joshi C.G."/>
            <person name="Kumar D."/>
            <person name="Nagpure N.S."/>
            <person name="Pandey M."/>
            <person name="Agarwal S."/>
            <person name="Srivastava S."/>
            <person name="Singh M."/>
            <person name="Sahoo L."/>
            <person name="Jayasankar P."/>
            <person name="Meher P.K."/>
            <person name="Koringa P.G."/>
            <person name="Iquebal M.A."/>
            <person name="Das S.P."/>
            <person name="Bit A."/>
            <person name="Patnaik S."/>
            <person name="Patel N."/>
            <person name="Shah T.M."/>
            <person name="Hinsu A."/>
            <person name="Jena J.K."/>
        </authorList>
    </citation>
    <scope>NUCLEOTIDE SEQUENCE</scope>
    <source>
        <strain evidence="6">CIFAMagur01</strain>
        <tissue evidence="6">Testis</tissue>
    </source>
</reference>
<evidence type="ECO:0000256" key="1">
    <source>
        <dbReference type="ARBA" id="ARBA00022679"/>
    </source>
</evidence>
<feature type="region of interest" description="Disordered" evidence="4">
    <location>
        <begin position="64"/>
        <end position="121"/>
    </location>
</feature>
<gene>
    <name evidence="6" type="primary">hs3st2</name>
    <name evidence="6" type="ORF">DAT39_002231</name>
</gene>
<proteinExistence type="predicted"/>
<dbReference type="PANTHER" id="PTHR10605">
    <property type="entry name" value="HEPARAN SULFATE SULFOTRANSFERASE"/>
    <property type="match status" value="1"/>
</dbReference>
<evidence type="ECO:0000313" key="7">
    <source>
        <dbReference type="Proteomes" id="UP000727407"/>
    </source>
</evidence>
<dbReference type="Gene3D" id="3.40.50.300">
    <property type="entry name" value="P-loop containing nucleotide triphosphate hydrolases"/>
    <property type="match status" value="1"/>
</dbReference>
<dbReference type="SUPFAM" id="SSF52540">
    <property type="entry name" value="P-loop containing nucleoside triphosphate hydrolases"/>
    <property type="match status" value="1"/>
</dbReference>
<feature type="transmembrane region" description="Helical" evidence="5">
    <location>
        <begin position="23"/>
        <end position="47"/>
    </location>
</feature>
<dbReference type="Proteomes" id="UP000727407">
    <property type="component" value="Unassembled WGS sequence"/>
</dbReference>
<dbReference type="PANTHER" id="PTHR10605:SF10">
    <property type="entry name" value="HEPARAN SULFATE GLUCOSAMINE 3-O-SULFOTRANSFERASE 2"/>
    <property type="match status" value="1"/>
</dbReference>
<evidence type="ECO:0000256" key="4">
    <source>
        <dbReference type="SAM" id="MobiDB-lite"/>
    </source>
</evidence>
<protein>
    <submittedName>
        <fullName evidence="6">Heparan sulfate glucosamine 3-O-sulfotransferase 2-like</fullName>
    </submittedName>
</protein>
<evidence type="ECO:0000256" key="3">
    <source>
        <dbReference type="PIRSR" id="PIRSR637359-2"/>
    </source>
</evidence>
<feature type="non-terminal residue" evidence="6">
    <location>
        <position position="176"/>
    </location>
</feature>
<keyword evidence="5" id="KW-1133">Transmembrane helix</keyword>
<dbReference type="GO" id="GO:0008467">
    <property type="term" value="F:[heparan sulfate]-glucosamine 3-sulfotransferase activity"/>
    <property type="evidence" value="ECO:0007669"/>
    <property type="project" value="TreeGrafter"/>
</dbReference>
<name>A0A8J4U115_CLAMG</name>
<organism evidence="6 7">
    <name type="scientific">Clarias magur</name>
    <name type="common">Asian catfish</name>
    <name type="synonym">Macropteronotus magur</name>
    <dbReference type="NCBI Taxonomy" id="1594786"/>
    <lineage>
        <taxon>Eukaryota</taxon>
        <taxon>Metazoa</taxon>
        <taxon>Chordata</taxon>
        <taxon>Craniata</taxon>
        <taxon>Vertebrata</taxon>
        <taxon>Euteleostomi</taxon>
        <taxon>Actinopterygii</taxon>
        <taxon>Neopterygii</taxon>
        <taxon>Teleostei</taxon>
        <taxon>Ostariophysi</taxon>
        <taxon>Siluriformes</taxon>
        <taxon>Clariidae</taxon>
        <taxon>Clarias</taxon>
    </lineage>
</organism>
<dbReference type="InterPro" id="IPR027417">
    <property type="entry name" value="P-loop_NTPase"/>
</dbReference>
<evidence type="ECO:0000256" key="5">
    <source>
        <dbReference type="SAM" id="Phobius"/>
    </source>
</evidence>
<keyword evidence="7" id="KW-1185">Reference proteome</keyword>
<feature type="binding site" evidence="3">
    <location>
        <begin position="139"/>
        <end position="143"/>
    </location>
    <ligand>
        <name>3'-phosphoadenylyl sulfate</name>
        <dbReference type="ChEBI" id="CHEBI:58339"/>
    </ligand>
</feature>
<keyword evidence="5" id="KW-0812">Transmembrane</keyword>
<keyword evidence="5" id="KW-0472">Membrane</keyword>
<keyword evidence="1" id="KW-0808">Transferase</keyword>
<dbReference type="InterPro" id="IPR037359">
    <property type="entry name" value="NST/OST"/>
</dbReference>
<dbReference type="AlphaFoldDB" id="A0A8J4U115"/>